<dbReference type="Proteomes" id="UP000199437">
    <property type="component" value="Unassembled WGS sequence"/>
</dbReference>
<dbReference type="OrthoDB" id="9775224at2"/>
<dbReference type="InterPro" id="IPR022486">
    <property type="entry name" value="PPK2_PA0141"/>
</dbReference>
<evidence type="ECO:0000313" key="6">
    <source>
        <dbReference type="EMBL" id="SEW36947.1"/>
    </source>
</evidence>
<keyword evidence="2 4" id="KW-0808">Transferase</keyword>
<comment type="similarity">
    <text evidence="1 4">Belongs to the polyphosphate kinase 2 (PPK2) family. Class I subfamily.</text>
</comment>
<proteinExistence type="inferred from homology"/>
<dbReference type="EC" id="2.7.4.-" evidence="4"/>
<dbReference type="Pfam" id="PF03976">
    <property type="entry name" value="PPK2"/>
    <property type="match status" value="1"/>
</dbReference>
<feature type="domain" description="Polyphosphate kinase-2-related" evidence="5">
    <location>
        <begin position="41"/>
        <end position="260"/>
    </location>
</feature>
<dbReference type="RefSeq" id="WP_090259799.1">
    <property type="nucleotide sequence ID" value="NZ_FOIR01000003.1"/>
</dbReference>
<comment type="function">
    <text evidence="4">Uses inorganic polyphosphate (polyP) as a donor to convert GDP to GTP or ADP to ATP.</text>
</comment>
<dbReference type="EMBL" id="FOIR01000003">
    <property type="protein sequence ID" value="SEW36947.1"/>
    <property type="molecule type" value="Genomic_DNA"/>
</dbReference>
<accession>A0A1I0R8C6</accession>
<dbReference type="InterPro" id="IPR027417">
    <property type="entry name" value="P-loop_NTPase"/>
</dbReference>
<dbReference type="GO" id="GO:0006793">
    <property type="term" value="P:phosphorus metabolic process"/>
    <property type="evidence" value="ECO:0007669"/>
    <property type="project" value="InterPro"/>
</dbReference>
<dbReference type="GO" id="GO:0008976">
    <property type="term" value="F:polyphosphate kinase activity"/>
    <property type="evidence" value="ECO:0007669"/>
    <property type="project" value="UniProtKB-UniRule"/>
</dbReference>
<dbReference type="InterPro" id="IPR022488">
    <property type="entry name" value="PPK2-related"/>
</dbReference>
<dbReference type="AlphaFoldDB" id="A0A1I0R8C6"/>
<dbReference type="Gene3D" id="3.40.50.300">
    <property type="entry name" value="P-loop containing nucleotide triphosphate hydrolases"/>
    <property type="match status" value="1"/>
</dbReference>
<dbReference type="InterPro" id="IPR016898">
    <property type="entry name" value="Polyphosphate_phosphotransfera"/>
</dbReference>
<dbReference type="PANTHER" id="PTHR34383">
    <property type="entry name" value="POLYPHOSPHATE:AMP PHOSPHOTRANSFERASE-RELATED"/>
    <property type="match status" value="1"/>
</dbReference>
<keyword evidence="3 4" id="KW-0418">Kinase</keyword>
<evidence type="ECO:0000313" key="7">
    <source>
        <dbReference type="Proteomes" id="UP000199437"/>
    </source>
</evidence>
<reference evidence="7" key="1">
    <citation type="submission" date="2016-10" db="EMBL/GenBank/DDBJ databases">
        <authorList>
            <person name="Varghese N."/>
            <person name="Submissions S."/>
        </authorList>
    </citation>
    <scope>NUCLEOTIDE SEQUENCE [LARGE SCALE GENOMIC DNA]</scope>
    <source>
        <strain evidence="7">CGMCC 1.12402</strain>
    </source>
</reference>
<dbReference type="PIRSF" id="PIRSF028756">
    <property type="entry name" value="PPK2_prd"/>
    <property type="match status" value="1"/>
</dbReference>
<organism evidence="6 7">
    <name type="scientific">Roseivirga pacifica</name>
    <dbReference type="NCBI Taxonomy" id="1267423"/>
    <lineage>
        <taxon>Bacteria</taxon>
        <taxon>Pseudomonadati</taxon>
        <taxon>Bacteroidota</taxon>
        <taxon>Cytophagia</taxon>
        <taxon>Cytophagales</taxon>
        <taxon>Roseivirgaceae</taxon>
        <taxon>Roseivirga</taxon>
    </lineage>
</organism>
<sequence length="263" mass="31165">MSKTYYFSQKDLKLLNSNKAIKLLLQQGDNINPEKVLRYVKYEKMLEELQVELIKMQQWVIKHNKRVCLLFEGRDAAGKGGAIRRVTHHINPRNYRVVALPKPTMEEKGQWYFQRYINKLPNPGEIVLFDRSWYNRAVVEPVNGFCTEEEYERFMSEVNDFENMITNSGIILMKFYFSISKDEQADRFADIASNPLKRWKMSPVDAKAQELWDVYTGYKERMFAHTNTEKNPWTILRANRKTTARVAVIKHILKRIPYKEGEE</sequence>
<dbReference type="NCBIfam" id="TIGR03707">
    <property type="entry name" value="PPK2_P_aer"/>
    <property type="match status" value="1"/>
</dbReference>
<dbReference type="SUPFAM" id="SSF52540">
    <property type="entry name" value="P-loop containing nucleoside triphosphate hydrolases"/>
    <property type="match status" value="1"/>
</dbReference>
<dbReference type="STRING" id="1267423.SAMN05216290_3240"/>
<gene>
    <name evidence="6" type="ORF">SAMN05216290_3240</name>
</gene>
<dbReference type="GeneID" id="99987918"/>
<evidence type="ECO:0000259" key="5">
    <source>
        <dbReference type="Pfam" id="PF03976"/>
    </source>
</evidence>
<dbReference type="PANTHER" id="PTHR34383:SF1">
    <property type="entry name" value="ADP-POLYPHOSPHATE PHOSPHOTRANSFERASE"/>
    <property type="match status" value="1"/>
</dbReference>
<name>A0A1I0R8C6_9BACT</name>
<evidence type="ECO:0000256" key="3">
    <source>
        <dbReference type="ARBA" id="ARBA00022777"/>
    </source>
</evidence>
<evidence type="ECO:0000256" key="2">
    <source>
        <dbReference type="ARBA" id="ARBA00022679"/>
    </source>
</evidence>
<comment type="subunit">
    <text evidence="4">Homotetramer.</text>
</comment>
<keyword evidence="7" id="KW-1185">Reference proteome</keyword>
<protein>
    <recommendedName>
        <fullName evidence="4">ADP/GDP-polyphosphate phosphotransferase</fullName>
        <ecNumber evidence="4">2.7.4.-</ecNumber>
    </recommendedName>
    <alternativeName>
        <fullName evidence="4">Polyphosphate kinase PPK2</fullName>
    </alternativeName>
</protein>
<evidence type="ECO:0000256" key="1">
    <source>
        <dbReference type="ARBA" id="ARBA00009924"/>
    </source>
</evidence>
<evidence type="ECO:0000256" key="4">
    <source>
        <dbReference type="RuleBase" id="RU369062"/>
    </source>
</evidence>